<dbReference type="OrthoDB" id="122670at2"/>
<comment type="caution">
    <text evidence="1">The sequence shown here is derived from an EMBL/GenBank/DDBJ whole genome shotgun (WGS) entry which is preliminary data.</text>
</comment>
<dbReference type="Proteomes" id="UP000218796">
    <property type="component" value="Unassembled WGS sequence"/>
</dbReference>
<evidence type="ECO:0000313" key="2">
    <source>
        <dbReference type="Proteomes" id="UP000218796"/>
    </source>
</evidence>
<reference evidence="1 2" key="1">
    <citation type="submission" date="2017-08" db="EMBL/GenBank/DDBJ databases">
        <title>Draft Genome Sequence of Hafnia alvei CITHA-6 Isolated from Raw Bovine Milk.</title>
        <authorList>
            <person name="Culligan E.P."/>
            <person name="Mcsweeney A."/>
            <person name="O'Doherty C."/>
            <person name="Gleeson E."/>
            <person name="O'Riordan D."/>
            <person name="Sleator R.D."/>
        </authorList>
    </citation>
    <scope>NUCLEOTIDE SEQUENCE [LARGE SCALE GENOMIC DNA]</scope>
    <source>
        <strain evidence="1 2">CITHA-6</strain>
    </source>
</reference>
<dbReference type="Pfam" id="PF13711">
    <property type="entry name" value="DUF4160"/>
    <property type="match status" value="1"/>
</dbReference>
<dbReference type="EMBL" id="NQMS01000005">
    <property type="protein sequence ID" value="PAV95925.1"/>
    <property type="molecule type" value="Genomic_DNA"/>
</dbReference>
<keyword evidence="2" id="KW-1185">Reference proteome</keyword>
<dbReference type="InterPro" id="IPR025427">
    <property type="entry name" value="DUF4160"/>
</dbReference>
<dbReference type="AlphaFoldDB" id="A0A2A2MB38"/>
<accession>A0A2A2MB38</accession>
<name>A0A2A2MB38_9GAMM</name>
<gene>
    <name evidence="1" type="ORF">CJD50_12930</name>
</gene>
<dbReference type="RefSeq" id="WP_039185570.1">
    <property type="nucleotide sequence ID" value="NZ_CAURWF010000029.1"/>
</dbReference>
<evidence type="ECO:0000313" key="1">
    <source>
        <dbReference type="EMBL" id="PAV95925.1"/>
    </source>
</evidence>
<proteinExistence type="predicted"/>
<sequence>MPEIDRMVGLIFYMYYYDTGKHNLPHVHVKYSSHELIVDINTGVEIVGYLPNKQRKIALLHIKTNKSKLLKMWALAVKGNNPGNL</sequence>
<organism evidence="1 2">
    <name type="scientific">Hafnia paralvei</name>
    <dbReference type="NCBI Taxonomy" id="546367"/>
    <lineage>
        <taxon>Bacteria</taxon>
        <taxon>Pseudomonadati</taxon>
        <taxon>Pseudomonadota</taxon>
        <taxon>Gammaproteobacteria</taxon>
        <taxon>Enterobacterales</taxon>
        <taxon>Hafniaceae</taxon>
        <taxon>Hafnia</taxon>
    </lineage>
</organism>
<protein>
    <submittedName>
        <fullName evidence="1">DUF4160 domain-containing protein</fullName>
    </submittedName>
</protein>